<dbReference type="InterPro" id="IPR047738">
    <property type="entry name" value="SAV_2336-like_N"/>
</dbReference>
<reference evidence="4" key="1">
    <citation type="journal article" date="2019" name="Int. J. Syst. Evol. Microbiol.">
        <title>The Global Catalogue of Microorganisms (GCM) 10K type strain sequencing project: providing services to taxonomists for standard genome sequencing and annotation.</title>
        <authorList>
            <consortium name="The Broad Institute Genomics Platform"/>
            <consortium name="The Broad Institute Genome Sequencing Center for Infectious Disease"/>
            <person name="Wu L."/>
            <person name="Ma J."/>
        </authorList>
    </citation>
    <scope>NUCLEOTIDE SEQUENCE [LARGE SCALE GENOMIC DNA]</scope>
    <source>
        <strain evidence="4">JCM 9092</strain>
    </source>
</reference>
<dbReference type="PANTHER" id="PTHR46082:SF6">
    <property type="entry name" value="AAA+ ATPASE DOMAIN-CONTAINING PROTEIN-RELATED"/>
    <property type="match status" value="1"/>
</dbReference>
<dbReference type="InterPro" id="IPR019734">
    <property type="entry name" value="TPR_rpt"/>
</dbReference>
<dbReference type="SUPFAM" id="SSF48452">
    <property type="entry name" value="TPR-like"/>
    <property type="match status" value="4"/>
</dbReference>
<sequence>METERLRRLRGLLDTLGPHVTPLELAEMLWLAERLPQGEPGGARGGEGGQEVGRGRGDGVGVGPSESRGGAVAGSELPSGAAGAVGDRTGAPDGAPGTGAGGSDSHRAALHLPRGLPQPGSDAEDVLVPAPQALRHELEIQRALRPLKRRVPDRRRRILDEEATAARAALHAGLRPWAPVMVPATDRLLSLALVVDTGPAMEVWRPLARELREAMQRTGAFRDVRLWHLADLGPDIRVRSSPGGPAMAPAAMVDPTGRQVTLVLSDCSGPHWWGGRTACALHLWARRGPTAVLQPLPERLWRRTAAPAIPGRAIASRAGAPNTALRFTPHDGRAGLPAPDAVPVPVLELAPEWLADWAGLVTASGDHHRDTAVTYVSASQPPHGQPLVAEGDLTITERILRFQAAASPTAVDLAAHVALSVPALPVMRLIQQRVTPGSRSSDLAEVLLSGLLEPVDPERGLYDFVPGARSALLETLPRPESLAVAELLNRIGAEIETRAGSTTRAFRAVVPVAEGTGGRALGDAGQPFALVSEEALGLLRGRAIRVAERPAGEESAVSGSGPDPYDTDVGSSPFRSPSPLGGFDPPATVSSPPGLTNVAAWGQFVGRRAELERLDLELFTWRQASAAPGRVVLHGVAGVGKTCLVAEWAAGVARADSRGPVWWVNAESPASIVKGLSGLTRALQPSVPDFLAREGRWEWALQWLTSHKGWVLVFDGVQNPEDVRVLLSRLGTNGNVLITSRLATGWEGIATPMELDVPELAEAVALFNRRADGEPAEVELLCEALDRLPLLLAMASAHIASTGVPVDEYRAMIEAGEYRPQDAEDDSAPVSIGDTFRERLRAVSNPTARRILQVLAWYGSAPVPVDLLTGAQFPGPQVSDALKLLKNSGLVETQAAGTVSVHRLIASLARSWDTGEQGGASREQEVRASRGTAARCLEAGVPVDADDPAGWHRWRALLPHIEAFAAHSRPEDDDAVFGALLAETARFLMAQGQVEQALDFLRRASESLQRILGAEDPRARRATMSLAVAHVSAGEPERALARFRDVRAAMDRAGRAEDDPERLALRAELAGAYLATGATRRAIRELEAARSLAVRGPGEDHPATVPLLARLAGAYLADEAWDRAVATYQEALTACRRVWGDLSPDTLAVRAELALAFDAVGDTTRAVGELKEAVAGFREVLGEGHPRTLTALSTLAGVYEREGVLGQAIEMYEEALAHSAEALGGEHPQTLRLKDRLARACVLDENLERAIPLYEEALSTRGEILGHEHPETLRSAASLAEAYRRGGIREKAIALYERTLAKRISVLGEAHVETRRAYSDLAEALLEVGEVRRAITLLETSLDERMTSLGDVHPGTLRTRQQLAEAYQRAGEPEAAIVLQQAALAHLKSSLGEDHLRTHEARSHLAHALAADGDREGAIVQLSRAADGFARELGEDAAETAAARETLAQWQELRS</sequence>
<dbReference type="Pfam" id="PF13191">
    <property type="entry name" value="AAA_16"/>
    <property type="match status" value="1"/>
</dbReference>
<dbReference type="Proteomes" id="UP001501637">
    <property type="component" value="Unassembled WGS sequence"/>
</dbReference>
<dbReference type="EMBL" id="BAAAUG010000170">
    <property type="protein sequence ID" value="GAA3141918.1"/>
    <property type="molecule type" value="Genomic_DNA"/>
</dbReference>
<feature type="compositionally biased region" description="Gly residues" evidence="1">
    <location>
        <begin position="39"/>
        <end position="62"/>
    </location>
</feature>
<dbReference type="Pfam" id="PF13374">
    <property type="entry name" value="TPR_10"/>
    <property type="match status" value="1"/>
</dbReference>
<dbReference type="InterPro" id="IPR053137">
    <property type="entry name" value="NLR-like"/>
</dbReference>
<dbReference type="Gene3D" id="1.10.10.10">
    <property type="entry name" value="Winged helix-like DNA-binding domain superfamily/Winged helix DNA-binding domain"/>
    <property type="match status" value="1"/>
</dbReference>
<dbReference type="Pfam" id="PF13424">
    <property type="entry name" value="TPR_12"/>
    <property type="match status" value="4"/>
</dbReference>
<accession>A0ABP6NB66</accession>
<keyword evidence="4" id="KW-1185">Reference proteome</keyword>
<dbReference type="SMART" id="SM00028">
    <property type="entry name" value="TPR"/>
    <property type="match status" value="7"/>
</dbReference>
<feature type="domain" description="Orc1-like AAA ATPase" evidence="2">
    <location>
        <begin position="603"/>
        <end position="676"/>
    </location>
</feature>
<protein>
    <recommendedName>
        <fullName evidence="2">Orc1-like AAA ATPase domain-containing protein</fullName>
    </recommendedName>
</protein>
<comment type="caution">
    <text evidence="3">The sequence shown here is derived from an EMBL/GenBank/DDBJ whole genome shotgun (WGS) entry which is preliminary data.</text>
</comment>
<dbReference type="PANTHER" id="PTHR46082">
    <property type="entry name" value="ATP/GTP-BINDING PROTEIN-RELATED"/>
    <property type="match status" value="1"/>
</dbReference>
<dbReference type="Gene3D" id="1.25.40.10">
    <property type="entry name" value="Tetratricopeptide repeat domain"/>
    <property type="match status" value="3"/>
</dbReference>
<organism evidence="3 4">
    <name type="scientific">Streptomyces rectiviolaceus</name>
    <dbReference type="NCBI Taxonomy" id="332591"/>
    <lineage>
        <taxon>Bacteria</taxon>
        <taxon>Bacillati</taxon>
        <taxon>Actinomycetota</taxon>
        <taxon>Actinomycetes</taxon>
        <taxon>Kitasatosporales</taxon>
        <taxon>Streptomycetaceae</taxon>
        <taxon>Streptomyces</taxon>
    </lineage>
</organism>
<dbReference type="InterPro" id="IPR041664">
    <property type="entry name" value="AAA_16"/>
</dbReference>
<evidence type="ECO:0000259" key="2">
    <source>
        <dbReference type="Pfam" id="PF13191"/>
    </source>
</evidence>
<feature type="region of interest" description="Disordered" evidence="1">
    <location>
        <begin position="550"/>
        <end position="587"/>
    </location>
</feature>
<dbReference type="SUPFAM" id="SSF52540">
    <property type="entry name" value="P-loop containing nucleoside triphosphate hydrolases"/>
    <property type="match status" value="1"/>
</dbReference>
<dbReference type="RefSeq" id="WP_344528505.1">
    <property type="nucleotide sequence ID" value="NZ_BAAAUG010000170.1"/>
</dbReference>
<evidence type="ECO:0000313" key="4">
    <source>
        <dbReference type="Proteomes" id="UP001501637"/>
    </source>
</evidence>
<feature type="region of interest" description="Disordered" evidence="1">
    <location>
        <begin position="36"/>
        <end position="124"/>
    </location>
</feature>
<dbReference type="InterPro" id="IPR036388">
    <property type="entry name" value="WH-like_DNA-bd_sf"/>
</dbReference>
<name>A0ABP6NB66_9ACTN</name>
<dbReference type="NCBIfam" id="NF041121">
    <property type="entry name" value="SAV_2336_NTERM"/>
    <property type="match status" value="1"/>
</dbReference>
<proteinExistence type="predicted"/>
<evidence type="ECO:0000313" key="3">
    <source>
        <dbReference type="EMBL" id="GAA3141918.1"/>
    </source>
</evidence>
<dbReference type="Gene3D" id="3.40.50.300">
    <property type="entry name" value="P-loop containing nucleotide triphosphate hydrolases"/>
    <property type="match status" value="1"/>
</dbReference>
<dbReference type="InterPro" id="IPR011990">
    <property type="entry name" value="TPR-like_helical_dom_sf"/>
</dbReference>
<gene>
    <name evidence="3" type="ORF">GCM10010449_72120</name>
</gene>
<dbReference type="InterPro" id="IPR027417">
    <property type="entry name" value="P-loop_NTPase"/>
</dbReference>
<evidence type="ECO:0000256" key="1">
    <source>
        <dbReference type="SAM" id="MobiDB-lite"/>
    </source>
</evidence>